<dbReference type="InterPro" id="IPR050930">
    <property type="entry name" value="MFS_Vesicular_Transporter"/>
</dbReference>
<dbReference type="PANTHER" id="PTHR23506">
    <property type="entry name" value="GH10249P"/>
    <property type="match status" value="1"/>
</dbReference>
<name>A0A8B6D3J8_MYTGA</name>
<dbReference type="AlphaFoldDB" id="A0A8B6D3J8"/>
<organism evidence="7 8">
    <name type="scientific">Mytilus galloprovincialis</name>
    <name type="common">Mediterranean mussel</name>
    <dbReference type="NCBI Taxonomy" id="29158"/>
    <lineage>
        <taxon>Eukaryota</taxon>
        <taxon>Metazoa</taxon>
        <taxon>Spiralia</taxon>
        <taxon>Lophotrochozoa</taxon>
        <taxon>Mollusca</taxon>
        <taxon>Bivalvia</taxon>
        <taxon>Autobranchia</taxon>
        <taxon>Pteriomorphia</taxon>
        <taxon>Mytilida</taxon>
        <taxon>Mytiloidea</taxon>
        <taxon>Mytilidae</taxon>
        <taxon>Mytilinae</taxon>
        <taxon>Mytilus</taxon>
    </lineage>
</organism>
<evidence type="ECO:0000256" key="4">
    <source>
        <dbReference type="ARBA" id="ARBA00022989"/>
    </source>
</evidence>
<dbReference type="GO" id="GO:0022857">
    <property type="term" value="F:transmembrane transporter activity"/>
    <property type="evidence" value="ECO:0007669"/>
    <property type="project" value="TreeGrafter"/>
</dbReference>
<evidence type="ECO:0008006" key="9">
    <source>
        <dbReference type="Google" id="ProtNLM"/>
    </source>
</evidence>
<sequence>MVGCSLIPTFKGVLQGALQIGMPENMDTHGIVSGYFNSLFSLGACLGPTVGGAFVDKFGFRWGSTGVACLFLLAACLTFLYGIPSSMSRKPLTYTVSQTDYLKIEGENSSVEIMTNGEAQNTV</sequence>
<keyword evidence="4 6" id="KW-1133">Transmembrane helix</keyword>
<dbReference type="GO" id="GO:0016020">
    <property type="term" value="C:membrane"/>
    <property type="evidence" value="ECO:0007669"/>
    <property type="project" value="UniProtKB-SubCell"/>
</dbReference>
<evidence type="ECO:0000313" key="7">
    <source>
        <dbReference type="EMBL" id="VDI13245.1"/>
    </source>
</evidence>
<keyword evidence="5 6" id="KW-0472">Membrane</keyword>
<evidence type="ECO:0000256" key="3">
    <source>
        <dbReference type="ARBA" id="ARBA00022692"/>
    </source>
</evidence>
<dbReference type="OrthoDB" id="497880at2759"/>
<dbReference type="PANTHER" id="PTHR23506:SF26">
    <property type="entry name" value="MFS-TYPE TRANSPORTER SLC18B1"/>
    <property type="match status" value="1"/>
</dbReference>
<evidence type="ECO:0000256" key="2">
    <source>
        <dbReference type="ARBA" id="ARBA00022448"/>
    </source>
</evidence>
<accession>A0A8B6D3J8</accession>
<evidence type="ECO:0000256" key="6">
    <source>
        <dbReference type="SAM" id="Phobius"/>
    </source>
</evidence>
<protein>
    <recommendedName>
        <fullName evidence="9">Major facilitator superfamily (MFS) profile domain-containing protein</fullName>
    </recommendedName>
</protein>
<keyword evidence="8" id="KW-1185">Reference proteome</keyword>
<comment type="subcellular location">
    <subcellularLocation>
        <location evidence="1">Membrane</location>
        <topology evidence="1">Multi-pass membrane protein</topology>
    </subcellularLocation>
</comment>
<dbReference type="EMBL" id="UYJE01002741">
    <property type="protein sequence ID" value="VDI13245.1"/>
    <property type="molecule type" value="Genomic_DNA"/>
</dbReference>
<evidence type="ECO:0000256" key="5">
    <source>
        <dbReference type="ARBA" id="ARBA00023136"/>
    </source>
</evidence>
<dbReference type="InterPro" id="IPR036259">
    <property type="entry name" value="MFS_trans_sf"/>
</dbReference>
<keyword evidence="2" id="KW-0813">Transport</keyword>
<dbReference type="Gene3D" id="1.20.1250.20">
    <property type="entry name" value="MFS general substrate transporter like domains"/>
    <property type="match status" value="1"/>
</dbReference>
<evidence type="ECO:0000313" key="8">
    <source>
        <dbReference type="Proteomes" id="UP000596742"/>
    </source>
</evidence>
<evidence type="ECO:0000256" key="1">
    <source>
        <dbReference type="ARBA" id="ARBA00004141"/>
    </source>
</evidence>
<gene>
    <name evidence="7" type="ORF">MGAL_10B066428</name>
</gene>
<feature type="transmembrane region" description="Helical" evidence="6">
    <location>
        <begin position="62"/>
        <end position="83"/>
    </location>
</feature>
<proteinExistence type="predicted"/>
<reference evidence="7" key="1">
    <citation type="submission" date="2018-11" db="EMBL/GenBank/DDBJ databases">
        <authorList>
            <person name="Alioto T."/>
            <person name="Alioto T."/>
        </authorList>
    </citation>
    <scope>NUCLEOTIDE SEQUENCE</scope>
</reference>
<keyword evidence="3 6" id="KW-0812">Transmembrane</keyword>
<dbReference type="SUPFAM" id="SSF103473">
    <property type="entry name" value="MFS general substrate transporter"/>
    <property type="match status" value="1"/>
</dbReference>
<dbReference type="Proteomes" id="UP000596742">
    <property type="component" value="Unassembled WGS sequence"/>
</dbReference>
<comment type="caution">
    <text evidence="7">The sequence shown here is derived from an EMBL/GenBank/DDBJ whole genome shotgun (WGS) entry which is preliminary data.</text>
</comment>